<reference evidence="2" key="1">
    <citation type="submission" date="2019-04" db="EMBL/GenBank/DDBJ databases">
        <title>Sequencing of skin fungus with MAO and IRED activity.</title>
        <authorList>
            <person name="Marsaioli A.J."/>
            <person name="Bonatto J.M.C."/>
            <person name="Reis Junior O."/>
        </authorList>
    </citation>
    <scope>NUCLEOTIDE SEQUENCE</scope>
    <source>
        <strain evidence="2">28M1</strain>
    </source>
</reference>
<protein>
    <submittedName>
        <fullName evidence="2">Uncharacterized protein</fullName>
    </submittedName>
</protein>
<keyword evidence="1" id="KW-1133">Transmembrane helix</keyword>
<dbReference type="Proteomes" id="UP000758155">
    <property type="component" value="Unassembled WGS sequence"/>
</dbReference>
<dbReference type="EMBL" id="SWKV01000017">
    <property type="protein sequence ID" value="KAF3042140.1"/>
    <property type="molecule type" value="Genomic_DNA"/>
</dbReference>
<dbReference type="AlphaFoldDB" id="A0A9P5C2P3"/>
<keyword evidence="1" id="KW-0472">Membrane</keyword>
<feature type="transmembrane region" description="Helical" evidence="1">
    <location>
        <begin position="12"/>
        <end position="30"/>
    </location>
</feature>
<evidence type="ECO:0000313" key="2">
    <source>
        <dbReference type="EMBL" id="KAF3042140.1"/>
    </source>
</evidence>
<sequence length="175" mass="19675">MDNALVKFLTVVRLVWWPISKLINAVWLVLSPILRLVVFLLSPIWIVGSFLVLPFVHLLRGLYHVIALPLQVKWLERIETLYIYLGTAGLIGCLTGAVLYFIFKFLSSSLSIDAISKEKPRKGRTTAEFRAARREKQDQMLTPSSPIPVVVDKAPGGRGRGLLSQTIVEEDDSDF</sequence>
<keyword evidence="3" id="KW-1185">Reference proteome</keyword>
<comment type="caution">
    <text evidence="2">The sequence shown here is derived from an EMBL/GenBank/DDBJ whole genome shotgun (WGS) entry which is preliminary data.</text>
</comment>
<organism evidence="2 3">
    <name type="scientific">Didymella heteroderae</name>
    <dbReference type="NCBI Taxonomy" id="1769908"/>
    <lineage>
        <taxon>Eukaryota</taxon>
        <taxon>Fungi</taxon>
        <taxon>Dikarya</taxon>
        <taxon>Ascomycota</taxon>
        <taxon>Pezizomycotina</taxon>
        <taxon>Dothideomycetes</taxon>
        <taxon>Pleosporomycetidae</taxon>
        <taxon>Pleosporales</taxon>
        <taxon>Pleosporineae</taxon>
        <taxon>Didymellaceae</taxon>
        <taxon>Didymella</taxon>
    </lineage>
</organism>
<accession>A0A9P5C2P3</accession>
<proteinExistence type="predicted"/>
<evidence type="ECO:0000313" key="3">
    <source>
        <dbReference type="Proteomes" id="UP000758155"/>
    </source>
</evidence>
<feature type="transmembrane region" description="Helical" evidence="1">
    <location>
        <begin position="36"/>
        <end position="60"/>
    </location>
</feature>
<gene>
    <name evidence="2" type="ORF">E8E12_006620</name>
</gene>
<keyword evidence="1" id="KW-0812">Transmembrane</keyword>
<dbReference type="OrthoDB" id="4502894at2759"/>
<evidence type="ECO:0000256" key="1">
    <source>
        <dbReference type="SAM" id="Phobius"/>
    </source>
</evidence>
<name>A0A9P5C2P3_9PLEO</name>
<feature type="transmembrane region" description="Helical" evidence="1">
    <location>
        <begin position="81"/>
        <end position="103"/>
    </location>
</feature>